<proteinExistence type="predicted"/>
<dbReference type="AlphaFoldDB" id="A0A7I7YV18"/>
<dbReference type="InterPro" id="IPR018114">
    <property type="entry name" value="TRYPSIN_HIS"/>
</dbReference>
<organism evidence="2 3">
    <name type="scientific">Mycobacterium parmense</name>
    <dbReference type="NCBI Taxonomy" id="185642"/>
    <lineage>
        <taxon>Bacteria</taxon>
        <taxon>Bacillati</taxon>
        <taxon>Actinomycetota</taxon>
        <taxon>Actinomycetes</taxon>
        <taxon>Mycobacteriales</taxon>
        <taxon>Mycobacteriaceae</taxon>
        <taxon>Mycobacterium</taxon>
        <taxon>Mycobacterium simiae complex</taxon>
    </lineage>
</organism>
<dbReference type="PROSITE" id="PS00134">
    <property type="entry name" value="TRYPSIN_HIS"/>
    <property type="match status" value="1"/>
</dbReference>
<name>A0A7I7YV18_9MYCO</name>
<keyword evidence="3" id="KW-1185">Reference proteome</keyword>
<dbReference type="Gene3D" id="2.40.10.10">
    <property type="entry name" value="Trypsin-like serine proteases"/>
    <property type="match status" value="2"/>
</dbReference>
<evidence type="ECO:0000313" key="2">
    <source>
        <dbReference type="EMBL" id="BBZ44581.1"/>
    </source>
</evidence>
<dbReference type="GO" id="GO:0004252">
    <property type="term" value="F:serine-type endopeptidase activity"/>
    <property type="evidence" value="ECO:0007669"/>
    <property type="project" value="InterPro"/>
</dbReference>
<protein>
    <recommendedName>
        <fullName evidence="4">Endopeptidase</fullName>
    </recommendedName>
</protein>
<sequence>MLTIAALCSAAVLVAAACLLRRTADPPPDEPPPPATAPIDLPVAGAIGPGAGIYVDYEDGSGGIACTAGFLVRTSTGRAGVLTAGHCNRPGEASKVTMNLAGILPYATLGTFTETVDDEALTDKHDIGLIMLDGDNIPRTSAIGAALPVSGVASNLELGDQLCKFGMTSNAAACGEVVEVTDSKVVFLAPGKCGDSGGPVYLMRSDGTASAVGIHVRGGDPKNPNAGCSAPATFSVAEQLRPWLDKWNLTVVTTAPGEPR</sequence>
<accession>A0A7I7YV18</accession>
<feature type="signal peptide" evidence="1">
    <location>
        <begin position="1"/>
        <end position="17"/>
    </location>
</feature>
<evidence type="ECO:0000313" key="3">
    <source>
        <dbReference type="Proteomes" id="UP000467105"/>
    </source>
</evidence>
<reference evidence="2 3" key="1">
    <citation type="journal article" date="2019" name="Emerg. Microbes Infect.">
        <title>Comprehensive subspecies identification of 175 nontuberculous mycobacteria species based on 7547 genomic profiles.</title>
        <authorList>
            <person name="Matsumoto Y."/>
            <person name="Kinjo T."/>
            <person name="Motooka D."/>
            <person name="Nabeya D."/>
            <person name="Jung N."/>
            <person name="Uechi K."/>
            <person name="Horii T."/>
            <person name="Iida T."/>
            <person name="Fujita J."/>
            <person name="Nakamura S."/>
        </authorList>
    </citation>
    <scope>NUCLEOTIDE SEQUENCE [LARGE SCALE GENOMIC DNA]</scope>
    <source>
        <strain evidence="2 3">JCM 14742</strain>
    </source>
</reference>
<dbReference type="GO" id="GO:0006508">
    <property type="term" value="P:proteolysis"/>
    <property type="evidence" value="ECO:0007669"/>
    <property type="project" value="InterPro"/>
</dbReference>
<feature type="chain" id="PRO_5039619410" description="Endopeptidase" evidence="1">
    <location>
        <begin position="18"/>
        <end position="260"/>
    </location>
</feature>
<dbReference type="Proteomes" id="UP000467105">
    <property type="component" value="Chromosome"/>
</dbReference>
<evidence type="ECO:0000256" key="1">
    <source>
        <dbReference type="SAM" id="SignalP"/>
    </source>
</evidence>
<dbReference type="EMBL" id="AP022614">
    <property type="protein sequence ID" value="BBZ44581.1"/>
    <property type="molecule type" value="Genomic_DNA"/>
</dbReference>
<evidence type="ECO:0008006" key="4">
    <source>
        <dbReference type="Google" id="ProtNLM"/>
    </source>
</evidence>
<dbReference type="InterPro" id="IPR043504">
    <property type="entry name" value="Peptidase_S1_PA_chymotrypsin"/>
</dbReference>
<dbReference type="SUPFAM" id="SSF50494">
    <property type="entry name" value="Trypsin-like serine proteases"/>
    <property type="match status" value="1"/>
</dbReference>
<keyword evidence="1" id="KW-0732">Signal</keyword>
<gene>
    <name evidence="2" type="ORF">MPRM_18620</name>
</gene>
<dbReference type="InterPro" id="IPR009003">
    <property type="entry name" value="Peptidase_S1_PA"/>
</dbReference>